<dbReference type="GO" id="GO:0007399">
    <property type="term" value="P:nervous system development"/>
    <property type="evidence" value="ECO:0007669"/>
    <property type="project" value="InterPro"/>
</dbReference>
<dbReference type="GO" id="GO:0005634">
    <property type="term" value="C:nucleus"/>
    <property type="evidence" value="ECO:0007669"/>
    <property type="project" value="UniProtKB-SubCell"/>
</dbReference>
<dbReference type="EnsemblMetazoa" id="tetur01g09330.1">
    <property type="protein sequence ID" value="tetur01g09330.1"/>
    <property type="gene ID" value="tetur01g09330"/>
</dbReference>
<dbReference type="InterPro" id="IPR047131">
    <property type="entry name" value="RBFOX1-like"/>
</dbReference>
<dbReference type="Proteomes" id="UP000015104">
    <property type="component" value="Unassembled WGS sequence"/>
</dbReference>
<evidence type="ECO:0000256" key="2">
    <source>
        <dbReference type="ARBA" id="ARBA00004496"/>
    </source>
</evidence>
<dbReference type="SUPFAM" id="SSF54928">
    <property type="entry name" value="RNA-binding domain, RBD"/>
    <property type="match status" value="1"/>
</dbReference>
<dbReference type="EMBL" id="CAEY01000458">
    <property type="status" value="NOT_ANNOTATED_CDS"/>
    <property type="molecule type" value="Genomic_DNA"/>
</dbReference>
<dbReference type="InterPro" id="IPR000504">
    <property type="entry name" value="RRM_dom"/>
</dbReference>
<reference evidence="11" key="1">
    <citation type="submission" date="2011-08" db="EMBL/GenBank/DDBJ databases">
        <authorList>
            <person name="Rombauts S."/>
        </authorList>
    </citation>
    <scope>NUCLEOTIDE SEQUENCE</scope>
    <source>
        <strain evidence="11">London</strain>
    </source>
</reference>
<dbReference type="AlphaFoldDB" id="T1JS57"/>
<dbReference type="PANTHER" id="PTHR15597">
    <property type="entry name" value="ATAXIN 2-BINDING PROTEIN 1-RELATED"/>
    <property type="match status" value="1"/>
</dbReference>
<evidence type="ECO:0000256" key="1">
    <source>
        <dbReference type="ARBA" id="ARBA00004123"/>
    </source>
</evidence>
<dbReference type="SMART" id="SM00360">
    <property type="entry name" value="RRM"/>
    <property type="match status" value="1"/>
</dbReference>
<dbReference type="Gene3D" id="3.30.70.330">
    <property type="match status" value="1"/>
</dbReference>
<dbReference type="CDD" id="cd12407">
    <property type="entry name" value="RRM_FOX1_like"/>
    <property type="match status" value="1"/>
</dbReference>
<evidence type="ECO:0000256" key="3">
    <source>
        <dbReference type="ARBA" id="ARBA00022490"/>
    </source>
</evidence>
<sequence length="305" mass="33659">MGNTAHHRTQATISLDNQPCEPSFMNGLRKSNAVEQQTQTDPDADEGVRITLTESNGTRNAFDANCGGIPINCGLTSNGINQPKRLHVSNIPFRFRDPDLRQLFGQFGQIIDVEIIFNERGSKGFGFVTFSDSMDAERAQNQLNGSIVEGRKIEVNNATARNNSKKNVTPLLKNEEKKELKIELKSEFCESSVNMICDPTSSATALREVTLSRAPRTARTSSLVNAFVRHPSPLSVATSSLHGYAPSPVYQDPFMGFPHGHDRYQIPLFSPIVSYPEAYISHGIGPVTNYGASLFRGAYNRYAPY</sequence>
<keyword evidence="4" id="KW-0507">mRNA processing</keyword>
<dbReference type="InterPro" id="IPR034237">
    <property type="entry name" value="FOX1_RRM"/>
</dbReference>
<keyword evidence="3" id="KW-0963">Cytoplasm</keyword>
<evidence type="ECO:0000256" key="7">
    <source>
        <dbReference type="ARBA" id="ARBA00023242"/>
    </source>
</evidence>
<evidence type="ECO:0000313" key="10">
    <source>
        <dbReference type="EnsemblMetazoa" id="tetur01g09330.1"/>
    </source>
</evidence>
<accession>T1JS57</accession>
<dbReference type="GO" id="GO:0005737">
    <property type="term" value="C:cytoplasm"/>
    <property type="evidence" value="ECO:0007669"/>
    <property type="project" value="UniProtKB-SubCell"/>
</dbReference>
<evidence type="ECO:0000256" key="6">
    <source>
        <dbReference type="ARBA" id="ARBA00023187"/>
    </source>
</evidence>
<reference evidence="10" key="2">
    <citation type="submission" date="2015-06" db="UniProtKB">
        <authorList>
            <consortium name="EnsemblMetazoa"/>
        </authorList>
    </citation>
    <scope>IDENTIFICATION</scope>
</reference>
<dbReference type="STRING" id="32264.T1JS57"/>
<name>T1JS57_TETUR</name>
<dbReference type="eggNOG" id="KOG0125">
    <property type="taxonomic scope" value="Eukaryota"/>
</dbReference>
<dbReference type="FunFam" id="3.30.70.330:FF:000375">
    <property type="entry name" value="RNA binding fox-1 homolog 1"/>
    <property type="match status" value="1"/>
</dbReference>
<organism evidence="10 11">
    <name type="scientific">Tetranychus urticae</name>
    <name type="common">Two-spotted spider mite</name>
    <dbReference type="NCBI Taxonomy" id="32264"/>
    <lineage>
        <taxon>Eukaryota</taxon>
        <taxon>Metazoa</taxon>
        <taxon>Ecdysozoa</taxon>
        <taxon>Arthropoda</taxon>
        <taxon>Chelicerata</taxon>
        <taxon>Arachnida</taxon>
        <taxon>Acari</taxon>
        <taxon>Acariformes</taxon>
        <taxon>Trombidiformes</taxon>
        <taxon>Prostigmata</taxon>
        <taxon>Eleutherengona</taxon>
        <taxon>Raphignathae</taxon>
        <taxon>Tetranychoidea</taxon>
        <taxon>Tetranychidae</taxon>
        <taxon>Tetranychus</taxon>
    </lineage>
</organism>
<dbReference type="GO" id="GO:0003729">
    <property type="term" value="F:mRNA binding"/>
    <property type="evidence" value="ECO:0007669"/>
    <property type="project" value="TreeGrafter"/>
</dbReference>
<evidence type="ECO:0000256" key="8">
    <source>
        <dbReference type="PROSITE-ProRule" id="PRU00176"/>
    </source>
</evidence>
<dbReference type="PROSITE" id="PS50102">
    <property type="entry name" value="RRM"/>
    <property type="match status" value="1"/>
</dbReference>
<dbReference type="HOGENOM" id="CLU_048440_2_0_1"/>
<protein>
    <recommendedName>
        <fullName evidence="9">RRM domain-containing protein</fullName>
    </recommendedName>
</protein>
<keyword evidence="5 8" id="KW-0694">RNA-binding</keyword>
<dbReference type="GO" id="GO:0006397">
    <property type="term" value="P:mRNA processing"/>
    <property type="evidence" value="ECO:0007669"/>
    <property type="project" value="UniProtKB-KW"/>
</dbReference>
<keyword evidence="11" id="KW-1185">Reference proteome</keyword>
<evidence type="ECO:0000259" key="9">
    <source>
        <dbReference type="PROSITE" id="PS50102"/>
    </source>
</evidence>
<proteinExistence type="predicted"/>
<dbReference type="Pfam" id="PF00076">
    <property type="entry name" value="RRM_1"/>
    <property type="match status" value="1"/>
</dbReference>
<feature type="domain" description="RRM" evidence="9">
    <location>
        <begin position="84"/>
        <end position="160"/>
    </location>
</feature>
<dbReference type="PANTHER" id="PTHR15597:SF22">
    <property type="entry name" value="RNA-BINDING FOX PROTEIN 1, ISOFORM H"/>
    <property type="match status" value="1"/>
</dbReference>
<evidence type="ECO:0000313" key="11">
    <source>
        <dbReference type="Proteomes" id="UP000015104"/>
    </source>
</evidence>
<dbReference type="InterPro" id="IPR012677">
    <property type="entry name" value="Nucleotide-bd_a/b_plait_sf"/>
</dbReference>
<keyword evidence="6" id="KW-0508">mRNA splicing</keyword>
<keyword evidence="7" id="KW-0539">Nucleus</keyword>
<dbReference type="GO" id="GO:0000381">
    <property type="term" value="P:regulation of alternative mRNA splicing, via spliceosome"/>
    <property type="evidence" value="ECO:0007669"/>
    <property type="project" value="InterPro"/>
</dbReference>
<evidence type="ECO:0000256" key="5">
    <source>
        <dbReference type="ARBA" id="ARBA00022884"/>
    </source>
</evidence>
<dbReference type="InterPro" id="IPR035979">
    <property type="entry name" value="RBD_domain_sf"/>
</dbReference>
<dbReference type="GO" id="GO:0008380">
    <property type="term" value="P:RNA splicing"/>
    <property type="evidence" value="ECO:0007669"/>
    <property type="project" value="UniProtKB-KW"/>
</dbReference>
<evidence type="ECO:0000256" key="4">
    <source>
        <dbReference type="ARBA" id="ARBA00022664"/>
    </source>
</evidence>
<comment type="subcellular location">
    <subcellularLocation>
        <location evidence="2">Cytoplasm</location>
    </subcellularLocation>
    <subcellularLocation>
        <location evidence="1">Nucleus</location>
    </subcellularLocation>
</comment>